<evidence type="ECO:0000259" key="3">
    <source>
        <dbReference type="Pfam" id="PF26168"/>
    </source>
</evidence>
<comment type="caution">
    <text evidence="4">The sequence shown here is derived from an EMBL/GenBank/DDBJ whole genome shotgun (WGS) entry which is preliminary data.</text>
</comment>
<accession>A0AAP0EUE8</accession>
<dbReference type="InterPro" id="IPR002213">
    <property type="entry name" value="UDP_glucos_trans"/>
</dbReference>
<proteinExistence type="inferred from homology"/>
<dbReference type="EMBL" id="JBBNAE010000009">
    <property type="protein sequence ID" value="KAK9096843.1"/>
    <property type="molecule type" value="Genomic_DNA"/>
</dbReference>
<keyword evidence="5" id="KW-1185">Reference proteome</keyword>
<evidence type="ECO:0000313" key="5">
    <source>
        <dbReference type="Proteomes" id="UP001417504"/>
    </source>
</evidence>
<sequence>MDEENRFHVVMLPWLAMGHLIPFLELSKCLAQRGIKISYLSSPRNIERVQSRIPTSLKPLINLIPLPLPPVQDLPPNAEATIDLPFNKGHFLQKAFDGLETSLRHFIKHSPPNWIIYDFSAHWLPTVAAQHHIPCAFLTLCSAATASLFRQSSSSSSSSPPSPQPQFRQFEINRVRTIETEVNDPKLSVGHRFAKCIMGCDVVLMRTCSEFESEMLGYVEREILRKPIAQLGGFAPSVCETEELISSTDEFDKIDDWLNKQNPESVLYVALGSEAALNQDELDELALGLELSDLPFFWVFRNPPSSNLELPNGFIGRTSDRGVVWEGWAPQVRILGHASVGGFLTHCGWNSVIEGLGLGRALVLFPCIWEQGLNARLMESKGVGVEVPRDESEGSFTREAVARTVRRVMVDEDGEVVRRNAREMKRVFGNRELHDRYMDELVKYLKDHEKCKE</sequence>
<keyword evidence="2" id="KW-0808">Transferase</keyword>
<dbReference type="CDD" id="cd03784">
    <property type="entry name" value="GT1_Gtf-like"/>
    <property type="match status" value="1"/>
</dbReference>
<gene>
    <name evidence="4" type="ORF">Sjap_022340</name>
</gene>
<dbReference type="Pfam" id="PF26168">
    <property type="entry name" value="Glyco_transf_N"/>
    <property type="match status" value="1"/>
</dbReference>
<dbReference type="PANTHER" id="PTHR48049">
    <property type="entry name" value="GLYCOSYLTRANSFERASE"/>
    <property type="match status" value="1"/>
</dbReference>
<dbReference type="Gene3D" id="3.40.50.2000">
    <property type="entry name" value="Glycogen Phosphorylase B"/>
    <property type="match status" value="2"/>
</dbReference>
<feature type="domain" description="Glycosyltransferase N-terminal" evidence="3">
    <location>
        <begin position="8"/>
        <end position="101"/>
    </location>
</feature>
<dbReference type="PANTHER" id="PTHR48049:SF60">
    <property type="entry name" value="UDP-GLYCOSYLTRANSFERASE 91B1"/>
    <property type="match status" value="1"/>
</dbReference>
<dbReference type="GO" id="GO:0035251">
    <property type="term" value="F:UDP-glucosyltransferase activity"/>
    <property type="evidence" value="ECO:0007669"/>
    <property type="project" value="InterPro"/>
</dbReference>
<reference evidence="4 5" key="1">
    <citation type="submission" date="2024-01" db="EMBL/GenBank/DDBJ databases">
        <title>Genome assemblies of Stephania.</title>
        <authorList>
            <person name="Yang L."/>
        </authorList>
    </citation>
    <scope>NUCLEOTIDE SEQUENCE [LARGE SCALE GENOMIC DNA]</scope>
    <source>
        <strain evidence="4">QJT</strain>
        <tissue evidence="4">Leaf</tissue>
    </source>
</reference>
<organism evidence="4 5">
    <name type="scientific">Stephania japonica</name>
    <dbReference type="NCBI Taxonomy" id="461633"/>
    <lineage>
        <taxon>Eukaryota</taxon>
        <taxon>Viridiplantae</taxon>
        <taxon>Streptophyta</taxon>
        <taxon>Embryophyta</taxon>
        <taxon>Tracheophyta</taxon>
        <taxon>Spermatophyta</taxon>
        <taxon>Magnoliopsida</taxon>
        <taxon>Ranunculales</taxon>
        <taxon>Menispermaceae</taxon>
        <taxon>Menispermoideae</taxon>
        <taxon>Cissampelideae</taxon>
        <taxon>Stephania</taxon>
    </lineage>
</organism>
<dbReference type="AlphaFoldDB" id="A0AAP0EUE8"/>
<dbReference type="FunFam" id="3.40.50.2000:FF:000037">
    <property type="entry name" value="Glycosyltransferase"/>
    <property type="match status" value="1"/>
</dbReference>
<dbReference type="Proteomes" id="UP001417504">
    <property type="component" value="Unassembled WGS sequence"/>
</dbReference>
<dbReference type="SUPFAM" id="SSF53756">
    <property type="entry name" value="UDP-Glycosyltransferase/glycogen phosphorylase"/>
    <property type="match status" value="1"/>
</dbReference>
<dbReference type="Pfam" id="PF00201">
    <property type="entry name" value="UDPGT"/>
    <property type="match status" value="1"/>
</dbReference>
<evidence type="ECO:0000256" key="2">
    <source>
        <dbReference type="ARBA" id="ARBA00022679"/>
    </source>
</evidence>
<comment type="similarity">
    <text evidence="1">Belongs to the UDP-glycosyltransferase family.</text>
</comment>
<evidence type="ECO:0000313" key="4">
    <source>
        <dbReference type="EMBL" id="KAK9096843.1"/>
    </source>
</evidence>
<protein>
    <recommendedName>
        <fullName evidence="3">Glycosyltransferase N-terminal domain-containing protein</fullName>
    </recommendedName>
</protein>
<dbReference type="InterPro" id="IPR050481">
    <property type="entry name" value="UDP-glycosyltransf_plant"/>
</dbReference>
<name>A0AAP0EUE8_9MAGN</name>
<evidence type="ECO:0000256" key="1">
    <source>
        <dbReference type="ARBA" id="ARBA00009995"/>
    </source>
</evidence>
<dbReference type="InterPro" id="IPR058980">
    <property type="entry name" value="Glyco_transf_N"/>
</dbReference>